<dbReference type="InterPro" id="IPR008969">
    <property type="entry name" value="CarboxyPept-like_regulatory"/>
</dbReference>
<dbReference type="Gene3D" id="2.170.130.10">
    <property type="entry name" value="TonB-dependent receptor, plug domain"/>
    <property type="match status" value="1"/>
</dbReference>
<dbReference type="InterPro" id="IPR012910">
    <property type="entry name" value="Plug_dom"/>
</dbReference>
<dbReference type="RefSeq" id="WP_345027502.1">
    <property type="nucleotide sequence ID" value="NZ_BAABEY010000014.1"/>
</dbReference>
<comment type="caution">
    <text evidence="7">The sequence shown here is derived from an EMBL/GenBank/DDBJ whole genome shotgun (WGS) entry which is preliminary data.</text>
</comment>
<feature type="chain" id="PRO_5046654467" evidence="4">
    <location>
        <begin position="21"/>
        <end position="944"/>
    </location>
</feature>
<dbReference type="Pfam" id="PF07715">
    <property type="entry name" value="Plug"/>
    <property type="match status" value="1"/>
</dbReference>
<evidence type="ECO:0000256" key="1">
    <source>
        <dbReference type="ARBA" id="ARBA00004442"/>
    </source>
</evidence>
<keyword evidence="2" id="KW-0472">Membrane</keyword>
<feature type="signal peptide" evidence="4">
    <location>
        <begin position="1"/>
        <end position="20"/>
    </location>
</feature>
<dbReference type="InterPro" id="IPR036942">
    <property type="entry name" value="Beta-barrel_TonB_sf"/>
</dbReference>
<dbReference type="InterPro" id="IPR041700">
    <property type="entry name" value="OMP_b-brl_3"/>
</dbReference>
<evidence type="ECO:0000256" key="4">
    <source>
        <dbReference type="SAM" id="SignalP"/>
    </source>
</evidence>
<evidence type="ECO:0000259" key="6">
    <source>
        <dbReference type="Pfam" id="PF14905"/>
    </source>
</evidence>
<dbReference type="PANTHER" id="PTHR40980">
    <property type="entry name" value="PLUG DOMAIN-CONTAINING PROTEIN"/>
    <property type="match status" value="1"/>
</dbReference>
<dbReference type="PANTHER" id="PTHR40980:SF4">
    <property type="entry name" value="TONB-DEPENDENT RECEPTOR-LIKE BETA-BARREL DOMAIN-CONTAINING PROTEIN"/>
    <property type="match status" value="1"/>
</dbReference>
<dbReference type="Gene3D" id="2.60.40.1120">
    <property type="entry name" value="Carboxypeptidase-like, regulatory domain"/>
    <property type="match status" value="1"/>
</dbReference>
<evidence type="ECO:0000256" key="2">
    <source>
        <dbReference type="ARBA" id="ARBA00023136"/>
    </source>
</evidence>
<dbReference type="Proteomes" id="UP001501508">
    <property type="component" value="Unassembled WGS sequence"/>
</dbReference>
<dbReference type="Gene3D" id="2.40.170.20">
    <property type="entry name" value="TonB-dependent receptor, beta-barrel domain"/>
    <property type="match status" value="1"/>
</dbReference>
<sequence length="944" mass="104959">MRFPLFLLLAILLSAGAVSAQYSAIRGKVLDEGSSEGVIGASVLIEGTSHGIATDLEGGFQLANVLPGNYTLIVSSVGYQSQKVLDVKVQSDQAVTLEIKLKETVEMMEAVVVRAARTTNTQNAVVSEIRNAAQVVSGVSQQQIKISQDRDAAQVMSRIPGVTVVDGRFVMVRGIPERYNQVMLNNAIAPSTEIDRRTFSFDLIPSSVLDRMLVYKSGAAENPGDFAGGLIKVFTNNAAEDNFLSVTVSGGYRAGTTMHPFLQSKGSKTDFLGFDNGFRKLPSAFPSTNLRDLPNSSPVRTQAAHSLRNNFVANQTNASPDLGVGLSFGRFWQLGSARLSTLTSVNLSQSFQTSQREFYRYLEQSDLSVPVEKRFAYIDSYYEKENKLGILSNWNLNLNAYNKIAFKNLFNQIGENLTIIRAGEDFIQQAGLPRKNYLYEYRSRSIYSGQLEGTHLFPAGSSSINWVLGLNYLAENQPDLRRFRTIRNAPAGMEVDGNEYRMVTPPSSNLYDTGRYFGKLSEIGGSHGLNYEKKIGGTEAKAIKLKAGYLVDYRSRDFSTRYFSYLIPGTVPVEQQEKLVNLPLNQIFSNANVTDQNGFRIEEGTRASDSYTASNFMGAAYAGITLPLNALNLSAGVRGEYNALQLKSSSETGSPVNVDNTKFSPLGFLNADYELNKSHKVRFAYNRTLNRPEFREIAPFLFYDYEFDSERIGNPNLKVASIDNFDLRYEFYPREGEVISLGGFYKHFTNPIETLILIRSESPGFSYQNAGKAYNYGAELEVRKSLEGITGSAFLNRLSANLNASLIYSRVDYGKNASAGQEQKRALQGQSPYIVNAIVNYLDEDTGWQIGASYNIFGKRIFAVGSSMFPTIYELPRHSVDLTVSKNFRNNLSLKAGIQDLLNMRYKFYQDTDRNAKIESGRDHPIFNYRRGSLVNISLTYTIK</sequence>
<keyword evidence="4" id="KW-0732">Signal</keyword>
<evidence type="ECO:0000313" key="8">
    <source>
        <dbReference type="Proteomes" id="UP001501508"/>
    </source>
</evidence>
<evidence type="ECO:0000313" key="7">
    <source>
        <dbReference type="EMBL" id="GAA4435952.1"/>
    </source>
</evidence>
<dbReference type="SUPFAM" id="SSF49464">
    <property type="entry name" value="Carboxypeptidase regulatory domain-like"/>
    <property type="match status" value="1"/>
</dbReference>
<feature type="domain" description="TonB-dependent receptor plug" evidence="5">
    <location>
        <begin position="129"/>
        <end position="222"/>
    </location>
</feature>
<dbReference type="SUPFAM" id="SSF56935">
    <property type="entry name" value="Porins"/>
    <property type="match status" value="1"/>
</dbReference>
<proteinExistence type="predicted"/>
<keyword evidence="7" id="KW-0675">Receptor</keyword>
<dbReference type="Pfam" id="PF14905">
    <property type="entry name" value="OMP_b-brl_3"/>
    <property type="match status" value="1"/>
</dbReference>
<organism evidence="7 8">
    <name type="scientific">Ravibacter arvi</name>
    <dbReference type="NCBI Taxonomy" id="2051041"/>
    <lineage>
        <taxon>Bacteria</taxon>
        <taxon>Pseudomonadati</taxon>
        <taxon>Bacteroidota</taxon>
        <taxon>Cytophagia</taxon>
        <taxon>Cytophagales</taxon>
        <taxon>Spirosomataceae</taxon>
        <taxon>Ravibacter</taxon>
    </lineage>
</organism>
<reference evidence="8" key="1">
    <citation type="journal article" date="2019" name="Int. J. Syst. Evol. Microbiol.">
        <title>The Global Catalogue of Microorganisms (GCM) 10K type strain sequencing project: providing services to taxonomists for standard genome sequencing and annotation.</title>
        <authorList>
            <consortium name="The Broad Institute Genomics Platform"/>
            <consortium name="The Broad Institute Genome Sequencing Center for Infectious Disease"/>
            <person name="Wu L."/>
            <person name="Ma J."/>
        </authorList>
    </citation>
    <scope>NUCLEOTIDE SEQUENCE [LARGE SCALE GENOMIC DNA]</scope>
    <source>
        <strain evidence="8">JCM 31920</strain>
    </source>
</reference>
<gene>
    <name evidence="7" type="ORF">GCM10023091_13220</name>
</gene>
<keyword evidence="8" id="KW-1185">Reference proteome</keyword>
<comment type="subcellular location">
    <subcellularLocation>
        <location evidence="1">Cell outer membrane</location>
    </subcellularLocation>
</comment>
<name>A0ABP8LVR5_9BACT</name>
<keyword evidence="3" id="KW-0998">Cell outer membrane</keyword>
<dbReference type="InterPro" id="IPR037066">
    <property type="entry name" value="Plug_dom_sf"/>
</dbReference>
<evidence type="ECO:0000256" key="3">
    <source>
        <dbReference type="ARBA" id="ARBA00023237"/>
    </source>
</evidence>
<protein>
    <submittedName>
        <fullName evidence="7">TonB-dependent receptor</fullName>
    </submittedName>
</protein>
<accession>A0ABP8LVR5</accession>
<evidence type="ECO:0000259" key="5">
    <source>
        <dbReference type="Pfam" id="PF07715"/>
    </source>
</evidence>
<dbReference type="Pfam" id="PF13715">
    <property type="entry name" value="CarbopepD_reg_2"/>
    <property type="match status" value="1"/>
</dbReference>
<dbReference type="EMBL" id="BAABEY010000014">
    <property type="protein sequence ID" value="GAA4435952.1"/>
    <property type="molecule type" value="Genomic_DNA"/>
</dbReference>
<feature type="domain" description="Outer membrane protein beta-barrel" evidence="6">
    <location>
        <begin position="587"/>
        <end position="923"/>
    </location>
</feature>